<dbReference type="PROSITE" id="PS51352">
    <property type="entry name" value="THIOREDOXIN_2"/>
    <property type="match status" value="1"/>
</dbReference>
<dbReference type="PANTHER" id="PTHR45663:SF11">
    <property type="entry name" value="GEO12009P1"/>
    <property type="match status" value="1"/>
</dbReference>
<dbReference type="EMBL" id="BMGM01000001">
    <property type="protein sequence ID" value="GGE24566.1"/>
    <property type="molecule type" value="Genomic_DNA"/>
</dbReference>
<dbReference type="SUPFAM" id="SSF52833">
    <property type="entry name" value="Thioredoxin-like"/>
    <property type="match status" value="1"/>
</dbReference>
<dbReference type="InterPro" id="IPR036249">
    <property type="entry name" value="Thioredoxin-like_sf"/>
</dbReference>
<evidence type="ECO:0000256" key="5">
    <source>
        <dbReference type="ARBA" id="ARBA00023284"/>
    </source>
</evidence>
<dbReference type="InterPro" id="IPR005746">
    <property type="entry name" value="Thioredoxin"/>
</dbReference>
<dbReference type="InterPro" id="IPR017937">
    <property type="entry name" value="Thioredoxin_CS"/>
</dbReference>
<organism evidence="9 10">
    <name type="scientific">Psychroflexus planctonicus</name>
    <dbReference type="NCBI Taxonomy" id="1526575"/>
    <lineage>
        <taxon>Bacteria</taxon>
        <taxon>Pseudomonadati</taxon>
        <taxon>Bacteroidota</taxon>
        <taxon>Flavobacteriia</taxon>
        <taxon>Flavobacteriales</taxon>
        <taxon>Flavobacteriaceae</taxon>
        <taxon>Psychroflexus</taxon>
    </lineage>
</organism>
<dbReference type="InterPro" id="IPR013766">
    <property type="entry name" value="Thioredoxin_domain"/>
</dbReference>
<feature type="domain" description="Thioredoxin" evidence="8">
    <location>
        <begin position="1"/>
        <end position="121"/>
    </location>
</feature>
<protein>
    <recommendedName>
        <fullName evidence="6 7">Thioredoxin</fullName>
    </recommendedName>
</protein>
<sequence length="121" mass="13528">MFDDINRKINFVKNNIMALEITDKDFEEVVLKSDKPVLVDFWAAWCGPCRMVGPIIDEISKDYDGKAVVGKVDVDANQEFAAKYGVRNIPTVLLFKNGELVNRQVGVAPKDTYTEAIDAAM</sequence>
<dbReference type="NCBIfam" id="TIGR01068">
    <property type="entry name" value="thioredoxin"/>
    <property type="match status" value="1"/>
</dbReference>
<reference evidence="10" key="1">
    <citation type="journal article" date="2019" name="Int. J. Syst. Evol. Microbiol.">
        <title>The Global Catalogue of Microorganisms (GCM) 10K type strain sequencing project: providing services to taxonomists for standard genome sequencing and annotation.</title>
        <authorList>
            <consortium name="The Broad Institute Genomics Platform"/>
            <consortium name="The Broad Institute Genome Sequencing Center for Infectious Disease"/>
            <person name="Wu L."/>
            <person name="Ma J."/>
        </authorList>
    </citation>
    <scope>NUCLEOTIDE SEQUENCE [LARGE SCALE GENOMIC DNA]</scope>
    <source>
        <strain evidence="10">CGMCC 1.12931</strain>
    </source>
</reference>
<evidence type="ECO:0000256" key="4">
    <source>
        <dbReference type="ARBA" id="ARBA00023157"/>
    </source>
</evidence>
<dbReference type="PROSITE" id="PS00194">
    <property type="entry name" value="THIOREDOXIN_1"/>
    <property type="match status" value="1"/>
</dbReference>
<keyword evidence="4" id="KW-1015">Disulfide bond</keyword>
<evidence type="ECO:0000313" key="9">
    <source>
        <dbReference type="EMBL" id="GGE24566.1"/>
    </source>
</evidence>
<proteinExistence type="inferred from homology"/>
<dbReference type="PANTHER" id="PTHR45663">
    <property type="entry name" value="GEO12009P1"/>
    <property type="match status" value="1"/>
</dbReference>
<keyword evidence="2" id="KW-0813">Transport</keyword>
<keyword evidence="10" id="KW-1185">Reference proteome</keyword>
<evidence type="ECO:0000259" key="8">
    <source>
        <dbReference type="PROSITE" id="PS51352"/>
    </source>
</evidence>
<comment type="caution">
    <text evidence="9">The sequence shown here is derived from an EMBL/GenBank/DDBJ whole genome shotgun (WGS) entry which is preliminary data.</text>
</comment>
<dbReference type="PIRSF" id="PIRSF000077">
    <property type="entry name" value="Thioredoxin"/>
    <property type="match status" value="1"/>
</dbReference>
<evidence type="ECO:0000313" key="10">
    <source>
        <dbReference type="Proteomes" id="UP000599179"/>
    </source>
</evidence>
<keyword evidence="3" id="KW-0249">Electron transport</keyword>
<dbReference type="CDD" id="cd02947">
    <property type="entry name" value="TRX_family"/>
    <property type="match status" value="1"/>
</dbReference>
<evidence type="ECO:0000256" key="6">
    <source>
        <dbReference type="NCBIfam" id="TIGR01068"/>
    </source>
</evidence>
<dbReference type="Pfam" id="PF00085">
    <property type="entry name" value="Thioredoxin"/>
    <property type="match status" value="1"/>
</dbReference>
<comment type="similarity">
    <text evidence="1 7">Belongs to the thioredoxin family.</text>
</comment>
<evidence type="ECO:0000256" key="2">
    <source>
        <dbReference type="ARBA" id="ARBA00022448"/>
    </source>
</evidence>
<name>A0ABQ1SEQ4_9FLAO</name>
<evidence type="ECO:0000256" key="7">
    <source>
        <dbReference type="PIRNR" id="PIRNR000077"/>
    </source>
</evidence>
<gene>
    <name evidence="9" type="ORF">GCM10010832_01590</name>
</gene>
<evidence type="ECO:0000256" key="1">
    <source>
        <dbReference type="ARBA" id="ARBA00008987"/>
    </source>
</evidence>
<accession>A0ABQ1SEQ4</accession>
<dbReference type="Proteomes" id="UP000599179">
    <property type="component" value="Unassembled WGS sequence"/>
</dbReference>
<dbReference type="PRINTS" id="PR00421">
    <property type="entry name" value="THIOREDOXIN"/>
</dbReference>
<evidence type="ECO:0000256" key="3">
    <source>
        <dbReference type="ARBA" id="ARBA00022982"/>
    </source>
</evidence>
<keyword evidence="5" id="KW-0676">Redox-active center</keyword>
<dbReference type="Gene3D" id="3.40.30.10">
    <property type="entry name" value="Glutaredoxin"/>
    <property type="match status" value="1"/>
</dbReference>